<gene>
    <name evidence="1" type="ORF">ABIC98_004127</name>
</gene>
<dbReference type="Proteomes" id="UP001549207">
    <property type="component" value="Unassembled WGS sequence"/>
</dbReference>
<evidence type="ECO:0000313" key="1">
    <source>
        <dbReference type="EMBL" id="MET3774449.1"/>
    </source>
</evidence>
<name>A0ACC6TL54_9MICC</name>
<comment type="caution">
    <text evidence="1">The sequence shown here is derived from an EMBL/GenBank/DDBJ whole genome shotgun (WGS) entry which is preliminary data.</text>
</comment>
<organism evidence="1 2">
    <name type="scientific">Arthrobacter nitrophenolicus</name>
    <dbReference type="NCBI Taxonomy" id="683150"/>
    <lineage>
        <taxon>Bacteria</taxon>
        <taxon>Bacillati</taxon>
        <taxon>Actinomycetota</taxon>
        <taxon>Actinomycetes</taxon>
        <taxon>Micrococcales</taxon>
        <taxon>Micrococcaceae</taxon>
        <taxon>Arthrobacter</taxon>
    </lineage>
</organism>
<proteinExistence type="predicted"/>
<reference evidence="1" key="1">
    <citation type="submission" date="2024-06" db="EMBL/GenBank/DDBJ databases">
        <title>Genomic Encyclopedia of Type Strains, Phase IV (KMG-IV): sequencing the most valuable type-strain genomes for metagenomic binning, comparative biology and taxonomic classification.</title>
        <authorList>
            <person name="Goeker M."/>
        </authorList>
    </citation>
    <scope>NUCLEOTIDE SEQUENCE</scope>
    <source>
        <strain evidence="1">SJCon</strain>
    </source>
</reference>
<protein>
    <submittedName>
        <fullName evidence="1">Transposase-like protein</fullName>
    </submittedName>
</protein>
<keyword evidence="2" id="KW-1185">Reference proteome</keyword>
<evidence type="ECO:0000313" key="2">
    <source>
        <dbReference type="Proteomes" id="UP001549207"/>
    </source>
</evidence>
<sequence length="101" mass="11582">MRRIIYTTNAIESLNYQLRKIIKNRGHFPNDQAAVKLLWLAICNIEDKRASDRAKLEGKARENRSKTVNKLIEGTATQGWSEALGVLVLNYPDRLGPYLNR</sequence>
<dbReference type="EMBL" id="JBEPNJ010000043">
    <property type="protein sequence ID" value="MET3774449.1"/>
    <property type="molecule type" value="Genomic_DNA"/>
</dbReference>
<accession>A0ACC6TL54</accession>